<dbReference type="Gene3D" id="3.40.640.10">
    <property type="entry name" value="Type I PLP-dependent aspartate aminotransferase-like (Major domain)"/>
    <property type="match status" value="1"/>
</dbReference>
<dbReference type="GO" id="GO:0008483">
    <property type="term" value="F:transaminase activity"/>
    <property type="evidence" value="ECO:0007669"/>
    <property type="project" value="UniProtKB-KW"/>
</dbReference>
<comment type="cofactor">
    <cofactor evidence="1">
        <name>pyridoxal 5'-phosphate</name>
        <dbReference type="ChEBI" id="CHEBI:597326"/>
    </cofactor>
</comment>
<reference evidence="4 5" key="1">
    <citation type="submission" date="2020-06" db="EMBL/GenBank/DDBJ databases">
        <title>Actinomadura xiongansis sp. nov., isolated from soil of Baiyangdian.</title>
        <authorList>
            <person name="Zhang X."/>
        </authorList>
    </citation>
    <scope>NUCLEOTIDE SEQUENCE [LARGE SCALE GENOMIC DNA]</scope>
    <source>
        <strain evidence="4 5">HBUM206468</strain>
    </source>
</reference>
<dbReference type="SUPFAM" id="SSF53383">
    <property type="entry name" value="PLP-dependent transferases"/>
    <property type="match status" value="1"/>
</dbReference>
<evidence type="ECO:0000256" key="1">
    <source>
        <dbReference type="ARBA" id="ARBA00001933"/>
    </source>
</evidence>
<sequence>MTEQTYESISTASREMYARACEVLPGGNTRTGIFNSPYPIYARSGNGCRVTDLDGVERIDFLNNSTTLIHGHAHPEIVAAVTEAAGRGTCFALPTEAEVEFAEAVCARNESFEWARFTSSGTEAVMMAVQAARAYTGKPKIAKFAGAFHGAYDSVAVNNYGSDSLTPHSHATGTPAAILANTVMIPFNDPDGAVAILRENVDDFACVLIDPVPWRLGLLPANREFLAALRAFCDETGVLLVSDEISSFRIGYHGAMHAMGGVADLTVLGKIIGGGMPIGAVTGRSKFMSVFDPSQGTPKLPHSGSYNANPVSMAAGMASLRLLTPEQIDRINAMGEQVRRELRSVIAEEGLDWAVNGMSSLFRIVTSTVPGSDLSGPELSRLLFQALLTNGILIGNSGLGCVSTPMGQGEIDEFAVNFKQAVRQAVAAARS</sequence>
<dbReference type="InterPro" id="IPR015422">
    <property type="entry name" value="PyrdxlP-dep_Trfase_small"/>
</dbReference>
<proteinExistence type="inferred from homology"/>
<dbReference type="PANTHER" id="PTHR43713:SF3">
    <property type="entry name" value="GLUTAMATE-1-SEMIALDEHYDE 2,1-AMINOMUTASE 1, CHLOROPLASTIC-RELATED"/>
    <property type="match status" value="1"/>
</dbReference>
<dbReference type="Gene3D" id="3.90.1150.10">
    <property type="entry name" value="Aspartate Aminotransferase, domain 1"/>
    <property type="match status" value="1"/>
</dbReference>
<name>A0ABR7LTD0_9ACTN</name>
<comment type="similarity">
    <text evidence="3">Belongs to the class-III pyridoxal-phosphate-dependent aminotransferase family.</text>
</comment>
<accession>A0ABR7LTD0</accession>
<dbReference type="InterPro" id="IPR005814">
    <property type="entry name" value="Aminotrans_3"/>
</dbReference>
<comment type="caution">
    <text evidence="4">The sequence shown here is derived from an EMBL/GenBank/DDBJ whole genome shotgun (WGS) entry which is preliminary data.</text>
</comment>
<keyword evidence="4" id="KW-0032">Aminotransferase</keyword>
<evidence type="ECO:0000313" key="4">
    <source>
        <dbReference type="EMBL" id="MBC6468039.1"/>
    </source>
</evidence>
<dbReference type="CDD" id="cd00610">
    <property type="entry name" value="OAT_like"/>
    <property type="match status" value="1"/>
</dbReference>
<keyword evidence="5" id="KW-1185">Reference proteome</keyword>
<evidence type="ECO:0000256" key="3">
    <source>
        <dbReference type="RuleBase" id="RU003560"/>
    </source>
</evidence>
<evidence type="ECO:0000313" key="5">
    <source>
        <dbReference type="Proteomes" id="UP000805614"/>
    </source>
</evidence>
<dbReference type="Proteomes" id="UP000805614">
    <property type="component" value="Unassembled WGS sequence"/>
</dbReference>
<dbReference type="InterPro" id="IPR015424">
    <property type="entry name" value="PyrdxlP-dep_Trfase"/>
</dbReference>
<dbReference type="RefSeq" id="WP_187245040.1">
    <property type="nucleotide sequence ID" value="NZ_BAAAOK010000037.1"/>
</dbReference>
<organism evidence="4 5">
    <name type="scientific">Actinomadura alba</name>
    <dbReference type="NCBI Taxonomy" id="406431"/>
    <lineage>
        <taxon>Bacteria</taxon>
        <taxon>Bacillati</taxon>
        <taxon>Actinomycetota</taxon>
        <taxon>Actinomycetes</taxon>
        <taxon>Streptosporangiales</taxon>
        <taxon>Thermomonosporaceae</taxon>
        <taxon>Actinomadura</taxon>
    </lineage>
</organism>
<dbReference type="EMBL" id="JABVEC010000016">
    <property type="protein sequence ID" value="MBC6468039.1"/>
    <property type="molecule type" value="Genomic_DNA"/>
</dbReference>
<keyword evidence="2 3" id="KW-0663">Pyridoxal phosphate</keyword>
<gene>
    <name evidence="4" type="ORF">HKK74_21435</name>
</gene>
<dbReference type="InterPro" id="IPR015421">
    <property type="entry name" value="PyrdxlP-dep_Trfase_major"/>
</dbReference>
<keyword evidence="4" id="KW-0808">Transferase</keyword>
<dbReference type="PANTHER" id="PTHR43713">
    <property type="entry name" value="GLUTAMATE-1-SEMIALDEHYDE 2,1-AMINOMUTASE"/>
    <property type="match status" value="1"/>
</dbReference>
<protein>
    <submittedName>
        <fullName evidence="4">Aspartate aminotransferase family protein</fullName>
    </submittedName>
</protein>
<evidence type="ECO:0000256" key="2">
    <source>
        <dbReference type="ARBA" id="ARBA00022898"/>
    </source>
</evidence>
<dbReference type="Pfam" id="PF00202">
    <property type="entry name" value="Aminotran_3"/>
    <property type="match status" value="1"/>
</dbReference>